<dbReference type="AlphaFoldDB" id="U1Q151"/>
<dbReference type="SUPFAM" id="SSF89447">
    <property type="entry name" value="AbrB/MazE/MraZ-like"/>
    <property type="match status" value="1"/>
</dbReference>
<name>U1Q151_9ACTO</name>
<dbReference type="PANTHER" id="PTHR46558:SF11">
    <property type="entry name" value="HTH-TYPE TRANSCRIPTIONAL REGULATOR XRE"/>
    <property type="match status" value="1"/>
</dbReference>
<dbReference type="RefSeq" id="WP_021605252.1">
    <property type="nucleotide sequence ID" value="NZ_KE951568.1"/>
</dbReference>
<dbReference type="CDD" id="cd00093">
    <property type="entry name" value="HTH_XRE"/>
    <property type="match status" value="1"/>
</dbReference>
<organism evidence="3 4">
    <name type="scientific">Actinomyces johnsonii F0510</name>
    <dbReference type="NCBI Taxonomy" id="1227262"/>
    <lineage>
        <taxon>Bacteria</taxon>
        <taxon>Bacillati</taxon>
        <taxon>Actinomycetota</taxon>
        <taxon>Actinomycetes</taxon>
        <taxon>Actinomycetales</taxon>
        <taxon>Actinomycetaceae</taxon>
        <taxon>Actinomyces</taxon>
    </lineage>
</organism>
<dbReference type="Proteomes" id="UP000016498">
    <property type="component" value="Unassembled WGS sequence"/>
</dbReference>
<dbReference type="EMBL" id="AWSD01000052">
    <property type="protein sequence ID" value="ERH21730.1"/>
    <property type="molecule type" value="Genomic_DNA"/>
</dbReference>
<dbReference type="InterPro" id="IPR010982">
    <property type="entry name" value="Lambda_DNA-bd_dom_sf"/>
</dbReference>
<comment type="caution">
    <text evidence="3">The sequence shown here is derived from an EMBL/GenBank/DDBJ whole genome shotgun (WGS) entry which is preliminary data.</text>
</comment>
<sequence length="204" mass="22819">VLGQDQGGPPQEGRQIRLMKSGFWCDSNRCDATIFNMQTSLCLYCLIDDHSVLFYYLFMINSNIATLRKKHRWTQEALANKVGVSRQTIAKWEAPGGNPDISSCVRLAHVFDVSIDDLVNGDTSFVAMLDRPGKYIFGTVVIDQDGRLTLPVRARKVFNIKAGDELLLIGDIDRGLALMDTQFFVQAALHVEGDHRAARDNTEN</sequence>
<gene>
    <name evidence="3" type="ORF">HMPREF1549_00503</name>
</gene>
<evidence type="ECO:0000259" key="2">
    <source>
        <dbReference type="PROSITE" id="PS50943"/>
    </source>
</evidence>
<dbReference type="SUPFAM" id="SSF47413">
    <property type="entry name" value="lambda repressor-like DNA-binding domains"/>
    <property type="match status" value="1"/>
</dbReference>
<keyword evidence="1 3" id="KW-0238">DNA-binding</keyword>
<evidence type="ECO:0000313" key="3">
    <source>
        <dbReference type="EMBL" id="ERH21730.1"/>
    </source>
</evidence>
<dbReference type="PROSITE" id="PS50943">
    <property type="entry name" value="HTH_CROC1"/>
    <property type="match status" value="1"/>
</dbReference>
<proteinExistence type="predicted"/>
<dbReference type="HOGENOM" id="CLU_1339942_0_0_11"/>
<dbReference type="PATRIC" id="fig|1227262.3.peg.401"/>
<dbReference type="Gene3D" id="1.10.260.40">
    <property type="entry name" value="lambda repressor-like DNA-binding domains"/>
    <property type="match status" value="1"/>
</dbReference>
<dbReference type="Pfam" id="PF01381">
    <property type="entry name" value="HTH_3"/>
    <property type="match status" value="1"/>
</dbReference>
<dbReference type="InterPro" id="IPR001387">
    <property type="entry name" value="Cro/C1-type_HTH"/>
</dbReference>
<accession>U1Q151</accession>
<dbReference type="GO" id="GO:0003677">
    <property type="term" value="F:DNA binding"/>
    <property type="evidence" value="ECO:0007669"/>
    <property type="project" value="UniProtKB-KW"/>
</dbReference>
<evidence type="ECO:0000256" key="1">
    <source>
        <dbReference type="ARBA" id="ARBA00023125"/>
    </source>
</evidence>
<reference evidence="3 4" key="1">
    <citation type="submission" date="2013-06" db="EMBL/GenBank/DDBJ databases">
        <authorList>
            <person name="Weinstock G."/>
            <person name="Sodergren E."/>
            <person name="Lobos E.A."/>
            <person name="Fulton L."/>
            <person name="Fulton R."/>
            <person name="Courtney L."/>
            <person name="Fronick C."/>
            <person name="O'Laughlin M."/>
            <person name="Godfrey J."/>
            <person name="Wilson R.M."/>
            <person name="Miner T."/>
            <person name="Farmer C."/>
            <person name="Delehaunty K."/>
            <person name="Cordes M."/>
            <person name="Minx P."/>
            <person name="Tomlinson C."/>
            <person name="Chen J."/>
            <person name="Wollam A."/>
            <person name="Pepin K.H."/>
            <person name="Bhonagiri V."/>
            <person name="Zhang X."/>
            <person name="Warren W."/>
            <person name="Mitreva M."/>
            <person name="Mardis E.R."/>
            <person name="Wilson R.K."/>
        </authorList>
    </citation>
    <scope>NUCLEOTIDE SEQUENCE [LARGE SCALE GENOMIC DNA]</scope>
    <source>
        <strain evidence="3 4">F0510</strain>
    </source>
</reference>
<evidence type="ECO:0000313" key="4">
    <source>
        <dbReference type="Proteomes" id="UP000016498"/>
    </source>
</evidence>
<feature type="non-terminal residue" evidence="3">
    <location>
        <position position="1"/>
    </location>
</feature>
<dbReference type="PANTHER" id="PTHR46558">
    <property type="entry name" value="TRACRIPTIONAL REGULATORY PROTEIN-RELATED-RELATED"/>
    <property type="match status" value="1"/>
</dbReference>
<protein>
    <submittedName>
        <fullName evidence="3">DNA-binding helix-turn-helix protein</fullName>
    </submittedName>
</protein>
<dbReference type="SMART" id="SM00530">
    <property type="entry name" value="HTH_XRE"/>
    <property type="match status" value="1"/>
</dbReference>
<dbReference type="InterPro" id="IPR037914">
    <property type="entry name" value="SpoVT-AbrB_sf"/>
</dbReference>
<feature type="domain" description="HTH cro/C1-type" evidence="2">
    <location>
        <begin position="64"/>
        <end position="118"/>
    </location>
</feature>